<evidence type="ECO:0008006" key="4">
    <source>
        <dbReference type="Google" id="ProtNLM"/>
    </source>
</evidence>
<sequence>MKLKFITGLGVVAIAITLFLNTNIQNRNNADLASLIAMNVASAEGDEAIDGDLCSLEQDKWCHVENNGWMHHIYNCEPDKWYTLADCY</sequence>
<gene>
    <name evidence="2" type="ORF">JL193_08245</name>
</gene>
<reference evidence="2 3" key="1">
    <citation type="submission" date="2021-03" db="EMBL/GenBank/DDBJ databases">
        <title>Complete genome of Polaribacter_sp.G4M1.</title>
        <authorList>
            <person name="Jeong S.W."/>
            <person name="Bae J.W."/>
        </authorList>
    </citation>
    <scope>NUCLEOTIDE SEQUENCE [LARGE SCALE GENOMIC DNA]</scope>
    <source>
        <strain evidence="2 3">G4M1</strain>
    </source>
</reference>
<evidence type="ECO:0000313" key="3">
    <source>
        <dbReference type="Proteomes" id="UP000663935"/>
    </source>
</evidence>
<protein>
    <recommendedName>
        <fullName evidence="4">NVEALA protein</fullName>
    </recommendedName>
</protein>
<feature type="transmembrane region" description="Helical" evidence="1">
    <location>
        <begin position="6"/>
        <end position="24"/>
    </location>
</feature>
<keyword evidence="3" id="KW-1185">Reference proteome</keyword>
<proteinExistence type="predicted"/>
<dbReference type="RefSeq" id="WP_207973320.1">
    <property type="nucleotide sequence ID" value="NZ_CP071795.1"/>
</dbReference>
<keyword evidence="1" id="KW-0812">Transmembrane</keyword>
<keyword evidence="1" id="KW-1133">Transmembrane helix</keyword>
<keyword evidence="1" id="KW-0472">Membrane</keyword>
<evidence type="ECO:0000313" key="2">
    <source>
        <dbReference type="EMBL" id="QTD39212.1"/>
    </source>
</evidence>
<name>A0ABX7SYB4_9FLAO</name>
<accession>A0ABX7SYB4</accession>
<organism evidence="2 3">
    <name type="scientific">Polaribacter batillariae</name>
    <dbReference type="NCBI Taxonomy" id="2808900"/>
    <lineage>
        <taxon>Bacteria</taxon>
        <taxon>Pseudomonadati</taxon>
        <taxon>Bacteroidota</taxon>
        <taxon>Flavobacteriia</taxon>
        <taxon>Flavobacteriales</taxon>
        <taxon>Flavobacteriaceae</taxon>
    </lineage>
</organism>
<dbReference type="Proteomes" id="UP000663935">
    <property type="component" value="Chromosome"/>
</dbReference>
<evidence type="ECO:0000256" key="1">
    <source>
        <dbReference type="SAM" id="Phobius"/>
    </source>
</evidence>
<dbReference type="EMBL" id="CP071795">
    <property type="protein sequence ID" value="QTD39212.1"/>
    <property type="molecule type" value="Genomic_DNA"/>
</dbReference>